<keyword evidence="3" id="KW-1185">Reference proteome</keyword>
<reference evidence="2" key="1">
    <citation type="journal article" date="2021" name="bioRxiv">
        <title>Whole Genome Assembly and Annotation of Northern Wild Rice, Zizania palustris L., Supports a Whole Genome Duplication in the Zizania Genus.</title>
        <authorList>
            <person name="Haas M."/>
            <person name="Kono T."/>
            <person name="Macchietto M."/>
            <person name="Millas R."/>
            <person name="McGilp L."/>
            <person name="Shao M."/>
            <person name="Duquette J."/>
            <person name="Hirsch C.N."/>
            <person name="Kimball J."/>
        </authorList>
    </citation>
    <scope>NUCLEOTIDE SEQUENCE</scope>
    <source>
        <tissue evidence="2">Fresh leaf tissue</tissue>
    </source>
</reference>
<evidence type="ECO:0000256" key="1">
    <source>
        <dbReference type="SAM" id="Coils"/>
    </source>
</evidence>
<sequence length="158" mass="17690">MSSREDMIKAERATVERANVEEARERAIEKAKAAAEVSVLSSFQESFKFTNLLPARLVSCPRLKATPTPTSTPKKWTFVLQLVRPRIALQLVRPHSSTSWFVLAGPVPDSVLHGLYRVDCQAVPGSDLHVFYRVDCQAVPDSYLRGLYRVDCQAMRGT</sequence>
<dbReference type="AlphaFoldDB" id="A0A8J5VQ43"/>
<gene>
    <name evidence="2" type="ORF">GUJ93_ZPchr0007g5841</name>
</gene>
<dbReference type="EMBL" id="JAAALK010000282">
    <property type="protein sequence ID" value="KAG8080777.1"/>
    <property type="molecule type" value="Genomic_DNA"/>
</dbReference>
<comment type="caution">
    <text evidence="2">The sequence shown here is derived from an EMBL/GenBank/DDBJ whole genome shotgun (WGS) entry which is preliminary data.</text>
</comment>
<organism evidence="2 3">
    <name type="scientific">Zizania palustris</name>
    <name type="common">Northern wild rice</name>
    <dbReference type="NCBI Taxonomy" id="103762"/>
    <lineage>
        <taxon>Eukaryota</taxon>
        <taxon>Viridiplantae</taxon>
        <taxon>Streptophyta</taxon>
        <taxon>Embryophyta</taxon>
        <taxon>Tracheophyta</taxon>
        <taxon>Spermatophyta</taxon>
        <taxon>Magnoliopsida</taxon>
        <taxon>Liliopsida</taxon>
        <taxon>Poales</taxon>
        <taxon>Poaceae</taxon>
        <taxon>BOP clade</taxon>
        <taxon>Oryzoideae</taxon>
        <taxon>Oryzeae</taxon>
        <taxon>Zizaniinae</taxon>
        <taxon>Zizania</taxon>
    </lineage>
</organism>
<evidence type="ECO:0000313" key="2">
    <source>
        <dbReference type="EMBL" id="KAG8080777.1"/>
    </source>
</evidence>
<dbReference type="Proteomes" id="UP000729402">
    <property type="component" value="Unassembled WGS sequence"/>
</dbReference>
<feature type="coiled-coil region" evidence="1">
    <location>
        <begin position="10"/>
        <end position="37"/>
    </location>
</feature>
<protein>
    <submittedName>
        <fullName evidence="2">Uncharacterized protein</fullName>
    </submittedName>
</protein>
<accession>A0A8J5VQ43</accession>
<name>A0A8J5VQ43_ZIZPA</name>
<proteinExistence type="predicted"/>
<evidence type="ECO:0000313" key="3">
    <source>
        <dbReference type="Proteomes" id="UP000729402"/>
    </source>
</evidence>
<keyword evidence="1" id="KW-0175">Coiled coil</keyword>
<reference evidence="2" key="2">
    <citation type="submission" date="2021-02" db="EMBL/GenBank/DDBJ databases">
        <authorList>
            <person name="Kimball J.A."/>
            <person name="Haas M.W."/>
            <person name="Macchietto M."/>
            <person name="Kono T."/>
            <person name="Duquette J."/>
            <person name="Shao M."/>
        </authorList>
    </citation>
    <scope>NUCLEOTIDE SEQUENCE</scope>
    <source>
        <tissue evidence="2">Fresh leaf tissue</tissue>
    </source>
</reference>